<reference evidence="3 4" key="1">
    <citation type="submission" date="2019-01" db="EMBL/GenBank/DDBJ databases">
        <title>Genome sequencing of strain FW100M-8.</title>
        <authorList>
            <person name="Heo J."/>
            <person name="Kim S.-J."/>
            <person name="Kim J.-S."/>
            <person name="Hong S.-B."/>
            <person name="Kwon S.-W."/>
        </authorList>
    </citation>
    <scope>NUCLEOTIDE SEQUENCE [LARGE SCALE GENOMIC DNA]</scope>
    <source>
        <strain evidence="3 4">FW100M-8</strain>
    </source>
</reference>
<dbReference type="KEGG" id="agf:ET445_11470"/>
<organism evidence="3 4">
    <name type="scientific">Agromyces protaetiae</name>
    <dbReference type="NCBI Taxonomy" id="2509455"/>
    <lineage>
        <taxon>Bacteria</taxon>
        <taxon>Bacillati</taxon>
        <taxon>Actinomycetota</taxon>
        <taxon>Actinomycetes</taxon>
        <taxon>Micrococcales</taxon>
        <taxon>Microbacteriaceae</taxon>
        <taxon>Agromyces</taxon>
    </lineage>
</organism>
<dbReference type="InterPro" id="IPR001466">
    <property type="entry name" value="Beta-lactam-related"/>
</dbReference>
<protein>
    <submittedName>
        <fullName evidence="3">Class A beta-lactamase-related serine hydrolase</fullName>
    </submittedName>
</protein>
<evidence type="ECO:0000313" key="3">
    <source>
        <dbReference type="EMBL" id="QAY73872.1"/>
    </source>
</evidence>
<gene>
    <name evidence="3" type="ORF">ET445_11470</name>
</gene>
<evidence type="ECO:0000313" key="4">
    <source>
        <dbReference type="Proteomes" id="UP000291259"/>
    </source>
</evidence>
<accession>A0A4P6FCS6</accession>
<feature type="domain" description="Beta-lactamase-related" evidence="2">
    <location>
        <begin position="107"/>
        <end position="410"/>
    </location>
</feature>
<dbReference type="Pfam" id="PF00144">
    <property type="entry name" value="Beta-lactamase"/>
    <property type="match status" value="1"/>
</dbReference>
<dbReference type="EMBL" id="CP035491">
    <property type="protein sequence ID" value="QAY73872.1"/>
    <property type="molecule type" value="Genomic_DNA"/>
</dbReference>
<dbReference type="AlphaFoldDB" id="A0A4P6FCS6"/>
<name>A0A4P6FCS6_9MICO</name>
<dbReference type="PROSITE" id="PS00146">
    <property type="entry name" value="BETA_LACTAMASE_A"/>
    <property type="match status" value="1"/>
</dbReference>
<keyword evidence="4" id="KW-1185">Reference proteome</keyword>
<keyword evidence="1 3" id="KW-0378">Hydrolase</keyword>
<dbReference type="OrthoDB" id="3174977at2"/>
<dbReference type="InterPro" id="IPR050789">
    <property type="entry name" value="Diverse_Enzym_Activities"/>
</dbReference>
<dbReference type="SUPFAM" id="SSF56601">
    <property type="entry name" value="beta-lactamase/transpeptidase-like"/>
    <property type="match status" value="1"/>
</dbReference>
<proteinExistence type="predicted"/>
<evidence type="ECO:0000259" key="2">
    <source>
        <dbReference type="Pfam" id="PF00144"/>
    </source>
</evidence>
<dbReference type="Gene3D" id="3.40.710.10">
    <property type="entry name" value="DD-peptidase/beta-lactamase superfamily"/>
    <property type="match status" value="1"/>
</dbReference>
<dbReference type="GO" id="GO:0016787">
    <property type="term" value="F:hydrolase activity"/>
    <property type="evidence" value="ECO:0007669"/>
    <property type="project" value="UniProtKB-KW"/>
</dbReference>
<dbReference type="PANTHER" id="PTHR43283:SF11">
    <property type="entry name" value="BETA-LACTAMASE-RELATED DOMAIN-CONTAINING PROTEIN"/>
    <property type="match status" value="1"/>
</dbReference>
<sequence length="424" mass="44178">MARRTCSTSATMASTGVCCECSTDASTRRDRLRSCSAQAYGAAMSAGRARPTEAITFRRGTTITILVTAALTVTACAGTAPSPAPTEPVGEATAERLQAILDDAIGDDRTGTAVTVLREGAGTWSAVAGTSDWSRPLEPGAKFEIASTSKTFIAAVILRFAEVGRLSLDDPIADHLPVDLDFDSSGTTIRDHLAMESGIPDGSDPLNGEPERLREPAEVLATVPDTRREPGTHSYSNLSYYLLGLVIEEVSGTTTAQAVRAEVLDDPRFDTIVTQPEEQPEPPLALPLAGPGVRKIILDLGGDLLMTPAEASAFGGSGNMASDSEALAVWWYELFSGSILSDASLAAMTDVEGDDYGLGLFGRPAVRGVEGAVYANGGRGIGHMSYVLTVPDAGLVVVVLRNRGGDPEATLGPLAYQFAAAVGD</sequence>
<dbReference type="PANTHER" id="PTHR43283">
    <property type="entry name" value="BETA-LACTAMASE-RELATED"/>
    <property type="match status" value="1"/>
</dbReference>
<evidence type="ECO:0000256" key="1">
    <source>
        <dbReference type="ARBA" id="ARBA00022801"/>
    </source>
</evidence>
<dbReference type="InterPro" id="IPR012338">
    <property type="entry name" value="Beta-lactam/transpept-like"/>
</dbReference>
<dbReference type="Proteomes" id="UP000291259">
    <property type="component" value="Chromosome"/>
</dbReference>
<dbReference type="InterPro" id="IPR023650">
    <property type="entry name" value="Beta-lactam_class-A_AS"/>
</dbReference>